<gene>
    <name evidence="12" type="primary">rbsK</name>
    <name evidence="14" type="ORF">FC18_GL000554</name>
</gene>
<keyword evidence="4 12" id="KW-0808">Transferase</keyword>
<evidence type="ECO:0000256" key="9">
    <source>
        <dbReference type="ARBA" id="ARBA00022842"/>
    </source>
</evidence>
<evidence type="ECO:0000313" key="15">
    <source>
        <dbReference type="Proteomes" id="UP000051679"/>
    </source>
</evidence>
<dbReference type="PANTHER" id="PTHR10584:SF166">
    <property type="entry name" value="RIBOKINASE"/>
    <property type="match status" value="1"/>
</dbReference>
<feature type="binding site" evidence="12">
    <location>
        <position position="139"/>
    </location>
    <ligand>
        <name>substrate</name>
    </ligand>
</feature>
<feature type="binding site" evidence="12">
    <location>
        <begin position="252"/>
        <end position="253"/>
    </location>
    <ligand>
        <name>ATP</name>
        <dbReference type="ChEBI" id="CHEBI:30616"/>
    </ligand>
</feature>
<dbReference type="GO" id="GO:0046872">
    <property type="term" value="F:metal ion binding"/>
    <property type="evidence" value="ECO:0007669"/>
    <property type="project" value="UniProtKB-KW"/>
</dbReference>
<dbReference type="HAMAP" id="MF_01987">
    <property type="entry name" value="Ribokinase"/>
    <property type="match status" value="1"/>
</dbReference>
<keyword evidence="7 12" id="KW-0418">Kinase</keyword>
<feature type="binding site" evidence="12">
    <location>
        <position position="283"/>
    </location>
    <ligand>
        <name>K(+)</name>
        <dbReference type="ChEBI" id="CHEBI:29103"/>
    </ligand>
</feature>
<comment type="similarity">
    <text evidence="1">Belongs to the carbohydrate kinase pfkB family.</text>
</comment>
<dbReference type="InterPro" id="IPR002173">
    <property type="entry name" value="Carboh/pur_kinase_PfkB_CS"/>
</dbReference>
<evidence type="ECO:0000256" key="8">
    <source>
        <dbReference type="ARBA" id="ARBA00022840"/>
    </source>
</evidence>
<evidence type="ECO:0000256" key="6">
    <source>
        <dbReference type="ARBA" id="ARBA00022741"/>
    </source>
</evidence>
<feature type="binding site" evidence="12">
    <location>
        <begin position="38"/>
        <end position="42"/>
    </location>
    <ligand>
        <name>substrate</name>
    </ligand>
</feature>
<keyword evidence="12" id="KW-0963">Cytoplasm</keyword>
<comment type="pathway">
    <text evidence="12">Carbohydrate metabolism; D-ribose degradation; D-ribose 5-phosphate from beta-D-ribopyranose: step 2/2.</text>
</comment>
<dbReference type="PRINTS" id="PR00990">
    <property type="entry name" value="RIBOKINASE"/>
</dbReference>
<keyword evidence="10 12" id="KW-0630">Potassium</keyword>
<comment type="caution">
    <text evidence="12">Lacks conserved residue(s) required for the propagation of feature annotation.</text>
</comment>
<dbReference type="EMBL" id="AYYO01000056">
    <property type="protein sequence ID" value="KRM54335.1"/>
    <property type="molecule type" value="Genomic_DNA"/>
</dbReference>
<evidence type="ECO:0000256" key="7">
    <source>
        <dbReference type="ARBA" id="ARBA00022777"/>
    </source>
</evidence>
<keyword evidence="9 12" id="KW-0460">Magnesium</keyword>
<feature type="binding site" evidence="12">
    <location>
        <position position="288"/>
    </location>
    <ligand>
        <name>K(+)</name>
        <dbReference type="ChEBI" id="CHEBI:29103"/>
    </ligand>
</feature>
<dbReference type="Proteomes" id="UP000051679">
    <property type="component" value="Unassembled WGS sequence"/>
</dbReference>
<comment type="similarity">
    <text evidence="12">Belongs to the carbohydrate kinase PfkB family. Ribokinase subfamily.</text>
</comment>
<dbReference type="CDD" id="cd01174">
    <property type="entry name" value="ribokinase"/>
    <property type="match status" value="1"/>
</dbReference>
<feature type="domain" description="Carbohydrate kinase PfkB" evidence="13">
    <location>
        <begin position="3"/>
        <end position="295"/>
    </location>
</feature>
<dbReference type="PANTHER" id="PTHR10584">
    <property type="entry name" value="SUGAR KINASE"/>
    <property type="match status" value="1"/>
</dbReference>
<accession>A0A0R1ZIQ1</accession>
<comment type="activity regulation">
    <text evidence="12">Activated by a monovalent cation that binds near, but not in, the active site. The most likely occupant of the site in vivo is potassium. Ion binding induces a conformational change that may alter substrate affinity.</text>
</comment>
<dbReference type="SUPFAM" id="SSF53613">
    <property type="entry name" value="Ribokinase-like"/>
    <property type="match status" value="1"/>
</dbReference>
<keyword evidence="15" id="KW-1185">Reference proteome</keyword>
<evidence type="ECO:0000313" key="14">
    <source>
        <dbReference type="EMBL" id="KRM54335.1"/>
    </source>
</evidence>
<evidence type="ECO:0000256" key="12">
    <source>
        <dbReference type="HAMAP-Rule" id="MF_01987"/>
    </source>
</evidence>
<dbReference type="EC" id="2.7.1.15" evidence="2 12"/>
<feature type="binding site" evidence="12">
    <location>
        <position position="286"/>
    </location>
    <ligand>
        <name>K(+)</name>
        <dbReference type="ChEBI" id="CHEBI:29103"/>
    </ligand>
</feature>
<dbReference type="InterPro" id="IPR011877">
    <property type="entry name" value="Ribokinase"/>
</dbReference>
<dbReference type="AlphaFoldDB" id="A0A0R1ZIQ1"/>
<organism evidence="14 15">
    <name type="scientific">Lacticaseibacillus sharpeae JCM 1186 = DSM 20505</name>
    <dbReference type="NCBI Taxonomy" id="1291052"/>
    <lineage>
        <taxon>Bacteria</taxon>
        <taxon>Bacillati</taxon>
        <taxon>Bacillota</taxon>
        <taxon>Bacilli</taxon>
        <taxon>Lactobacillales</taxon>
        <taxon>Lactobacillaceae</taxon>
        <taxon>Lacticaseibacillus</taxon>
    </lineage>
</organism>
<comment type="function">
    <text evidence="12">Catalyzes the phosphorylation of ribose at O-5 in a reaction requiring ATP and magnesium. The resulting D-ribose-5-phosphate can then be used either for sythesis of nucleotides, histidine, and tryptophan, or as a component of the pentose phosphate pathway.</text>
</comment>
<proteinExistence type="inferred from homology"/>
<sequence>MTLVVIGSINLDQLFSVNHAPKPGETLIADDLIEANGGKGANQAVAAARNGLDVRFVGRVGNDGAGAGLRQGLVDAGVNTEHLITDENAPTGRAVIFVEPSGQNRIVVASGANAEVKLADVQPLLDGLGAGDMLLSTFESPLDTVTAAFEAAKKRGVTTVLNPAPARRSVPDSLIKATDIIIPNEGEATALTGIDTVDAASTAESAAALCRRGAGQVIITLAENGSYYANANGDEFATPAFNVQAVDTTGAGDTFIGGFLAQIAVGKPIEDAIVYATAASGLAVSRPGGQPAIPTTAEVEAMLKEEL</sequence>
<evidence type="ECO:0000256" key="11">
    <source>
        <dbReference type="ARBA" id="ARBA00023277"/>
    </source>
</evidence>
<keyword evidence="11 12" id="KW-0119">Carbohydrate metabolism</keyword>
<dbReference type="PROSITE" id="PS00584">
    <property type="entry name" value="PFKB_KINASES_2"/>
    <property type="match status" value="1"/>
</dbReference>
<dbReference type="STRING" id="1291052.FC18_GL000554"/>
<dbReference type="Pfam" id="PF00294">
    <property type="entry name" value="PfkB"/>
    <property type="match status" value="1"/>
</dbReference>
<feature type="binding site" evidence="12">
    <location>
        <position position="249"/>
    </location>
    <ligand>
        <name>K(+)</name>
        <dbReference type="ChEBI" id="CHEBI:29103"/>
    </ligand>
</feature>
<feature type="active site" description="Proton acceptor" evidence="12">
    <location>
        <position position="253"/>
    </location>
</feature>
<evidence type="ECO:0000256" key="1">
    <source>
        <dbReference type="ARBA" id="ARBA00005380"/>
    </source>
</evidence>
<dbReference type="GO" id="GO:0004747">
    <property type="term" value="F:ribokinase activity"/>
    <property type="evidence" value="ECO:0007669"/>
    <property type="project" value="UniProtKB-UniRule"/>
</dbReference>
<keyword evidence="5 12" id="KW-0479">Metal-binding</keyword>
<comment type="subunit">
    <text evidence="12">Homodimer.</text>
</comment>
<dbReference type="GO" id="GO:0005524">
    <property type="term" value="F:ATP binding"/>
    <property type="evidence" value="ECO:0007669"/>
    <property type="project" value="UniProtKB-UniRule"/>
</dbReference>
<keyword evidence="8 12" id="KW-0067">ATP-binding</keyword>
<dbReference type="PATRIC" id="fig|1291052.5.peg.565"/>
<dbReference type="GO" id="GO:0019303">
    <property type="term" value="P:D-ribose catabolic process"/>
    <property type="evidence" value="ECO:0007669"/>
    <property type="project" value="UniProtKB-UniRule"/>
</dbReference>
<dbReference type="InterPro" id="IPR011611">
    <property type="entry name" value="PfkB_dom"/>
</dbReference>
<comment type="cofactor">
    <cofactor evidence="12">
        <name>Mg(2+)</name>
        <dbReference type="ChEBI" id="CHEBI:18420"/>
    </cofactor>
    <text evidence="12">Requires a divalent cation, most likely magnesium in vivo, as an electrophilic catalyst to aid phosphoryl group transfer. It is the chelate of the metal and the nucleotide that is the actual substrate.</text>
</comment>
<feature type="binding site" evidence="12">
    <location>
        <position position="184"/>
    </location>
    <ligand>
        <name>ATP</name>
        <dbReference type="ChEBI" id="CHEBI:30616"/>
    </ligand>
</feature>
<keyword evidence="6 12" id="KW-0547">Nucleotide-binding</keyword>
<comment type="catalytic activity">
    <reaction evidence="12">
        <text>D-ribose + ATP = D-ribose 5-phosphate + ADP + H(+)</text>
        <dbReference type="Rhea" id="RHEA:13697"/>
        <dbReference type="ChEBI" id="CHEBI:15378"/>
        <dbReference type="ChEBI" id="CHEBI:30616"/>
        <dbReference type="ChEBI" id="CHEBI:47013"/>
        <dbReference type="ChEBI" id="CHEBI:78346"/>
        <dbReference type="ChEBI" id="CHEBI:456216"/>
        <dbReference type="EC" id="2.7.1.15"/>
    </reaction>
</comment>
<comment type="caution">
    <text evidence="14">The sequence shown here is derived from an EMBL/GenBank/DDBJ whole genome shotgun (WGS) entry which is preliminary data.</text>
</comment>
<evidence type="ECO:0000259" key="13">
    <source>
        <dbReference type="Pfam" id="PF00294"/>
    </source>
</evidence>
<dbReference type="NCBIfam" id="TIGR02152">
    <property type="entry name" value="D_ribokin_bact"/>
    <property type="match status" value="1"/>
</dbReference>
<evidence type="ECO:0000256" key="10">
    <source>
        <dbReference type="ARBA" id="ARBA00022958"/>
    </source>
</evidence>
<evidence type="ECO:0000256" key="4">
    <source>
        <dbReference type="ARBA" id="ARBA00022679"/>
    </source>
</evidence>
<dbReference type="InterPro" id="IPR029056">
    <property type="entry name" value="Ribokinase-like"/>
</dbReference>
<name>A0A0R1ZIQ1_9LACO</name>
<dbReference type="UniPathway" id="UPA00916">
    <property type="reaction ID" value="UER00889"/>
</dbReference>
<dbReference type="Gene3D" id="3.40.1190.20">
    <property type="match status" value="1"/>
</dbReference>
<evidence type="ECO:0000256" key="5">
    <source>
        <dbReference type="ARBA" id="ARBA00022723"/>
    </source>
</evidence>
<evidence type="ECO:0000256" key="3">
    <source>
        <dbReference type="ARBA" id="ARBA00016943"/>
    </source>
</evidence>
<feature type="binding site" evidence="12">
    <location>
        <begin position="10"/>
        <end position="12"/>
    </location>
    <ligand>
        <name>substrate</name>
    </ligand>
</feature>
<reference evidence="14 15" key="1">
    <citation type="journal article" date="2015" name="Genome Announc.">
        <title>Expanding the biotechnology potential of lactobacilli through comparative genomics of 213 strains and associated genera.</title>
        <authorList>
            <person name="Sun Z."/>
            <person name="Harris H.M."/>
            <person name="McCann A."/>
            <person name="Guo C."/>
            <person name="Argimon S."/>
            <person name="Zhang W."/>
            <person name="Yang X."/>
            <person name="Jeffery I.B."/>
            <person name="Cooney J.C."/>
            <person name="Kagawa T.F."/>
            <person name="Liu W."/>
            <person name="Song Y."/>
            <person name="Salvetti E."/>
            <person name="Wrobel A."/>
            <person name="Rasinkangas P."/>
            <person name="Parkhill J."/>
            <person name="Rea M.C."/>
            <person name="O'Sullivan O."/>
            <person name="Ritari J."/>
            <person name="Douillard F.P."/>
            <person name="Paul Ross R."/>
            <person name="Yang R."/>
            <person name="Briner A.E."/>
            <person name="Felis G.E."/>
            <person name="de Vos W.M."/>
            <person name="Barrangou R."/>
            <person name="Klaenhammer T.R."/>
            <person name="Caufield P.W."/>
            <person name="Cui Y."/>
            <person name="Zhang H."/>
            <person name="O'Toole P.W."/>
        </authorList>
    </citation>
    <scope>NUCLEOTIDE SEQUENCE [LARGE SCALE GENOMIC DNA]</scope>
    <source>
        <strain evidence="14 15">DSM 20505</strain>
    </source>
</reference>
<feature type="binding site" evidence="12">
    <location>
        <position position="247"/>
    </location>
    <ligand>
        <name>K(+)</name>
        <dbReference type="ChEBI" id="CHEBI:29103"/>
    </ligand>
</feature>
<protein>
    <recommendedName>
        <fullName evidence="3 12">Ribokinase</fullName>
        <shortName evidence="12">RK</shortName>
        <ecNumber evidence="2 12">2.7.1.15</ecNumber>
    </recommendedName>
</protein>
<evidence type="ECO:0000256" key="2">
    <source>
        <dbReference type="ARBA" id="ARBA00012035"/>
    </source>
</evidence>
<dbReference type="GO" id="GO:0005829">
    <property type="term" value="C:cytosol"/>
    <property type="evidence" value="ECO:0007669"/>
    <property type="project" value="TreeGrafter"/>
</dbReference>
<dbReference type="InterPro" id="IPR002139">
    <property type="entry name" value="Ribo/fructo_kinase"/>
</dbReference>
<dbReference type="RefSeq" id="WP_054675786.1">
    <property type="nucleotide sequence ID" value="NZ_AYYO01000056.1"/>
</dbReference>
<comment type="subcellular location">
    <subcellularLocation>
        <location evidence="12">Cytoplasm</location>
    </subcellularLocation>
</comment>
<feature type="binding site" evidence="12">
    <location>
        <position position="253"/>
    </location>
    <ligand>
        <name>substrate</name>
    </ligand>
</feature>